<evidence type="ECO:0000313" key="1">
    <source>
        <dbReference type="EMBL" id="WEJ61537.1"/>
    </source>
</evidence>
<organism evidence="1 2">
    <name type="scientific">Thiomicrorhabdus lithotrophica</name>
    <dbReference type="NCBI Taxonomy" id="2949997"/>
    <lineage>
        <taxon>Bacteria</taxon>
        <taxon>Pseudomonadati</taxon>
        <taxon>Pseudomonadota</taxon>
        <taxon>Gammaproteobacteria</taxon>
        <taxon>Thiotrichales</taxon>
        <taxon>Piscirickettsiaceae</taxon>
        <taxon>Thiomicrorhabdus</taxon>
    </lineage>
</organism>
<accession>A0ABY8C9P1</accession>
<name>A0ABY8C9P1_9GAMM</name>
<evidence type="ECO:0000313" key="2">
    <source>
        <dbReference type="Proteomes" id="UP001222275"/>
    </source>
</evidence>
<reference evidence="1 2" key="1">
    <citation type="submission" date="2022-06" db="EMBL/GenBank/DDBJ databases">
        <title>Thiomicrohabdus sp. nov, an obligately chemolithoautotrophic, sulfur-oxidizing bacterium isolated from beach of Guanyin Mountain. Amoy.</title>
        <authorList>
            <person name="Zhu H."/>
        </authorList>
    </citation>
    <scope>NUCLEOTIDE SEQUENCE [LARGE SCALE GENOMIC DNA]</scope>
    <source>
        <strain evidence="1 2">XGS-01</strain>
    </source>
</reference>
<sequence>MEIQTASFSASSIATNGINKGFNQLSAISHDIANSLTDNNASTQKATVNYDALNEVPKKTLESNILNMVGTENQIKSLVKVLEVENKLFDDSLGKIFDSWA</sequence>
<dbReference type="EMBL" id="CP102381">
    <property type="protein sequence ID" value="WEJ61537.1"/>
    <property type="molecule type" value="Genomic_DNA"/>
</dbReference>
<keyword evidence="2" id="KW-1185">Reference proteome</keyword>
<dbReference type="RefSeq" id="WP_275593796.1">
    <property type="nucleotide sequence ID" value="NZ_CP102381.1"/>
</dbReference>
<gene>
    <name evidence="1" type="ORF">NR989_05845</name>
</gene>
<dbReference type="Proteomes" id="UP001222275">
    <property type="component" value="Chromosome"/>
</dbReference>
<protein>
    <submittedName>
        <fullName evidence="1">Uncharacterized protein</fullName>
    </submittedName>
</protein>
<proteinExistence type="predicted"/>